<sequence length="99" mass="10493">MACPTPPVNLSVENITPDGVGGVRGVEGAGADGGVHARLTGGRGFGTGQLGAFVPHRYYANLTEPHEDCAPITYFVVGLVENSYYFQDRLVDHLDQTTT</sequence>
<keyword evidence="2" id="KW-1185">Reference proteome</keyword>
<evidence type="ECO:0000313" key="2">
    <source>
        <dbReference type="Proteomes" id="UP001157502"/>
    </source>
</evidence>
<dbReference type="EMBL" id="CM055764">
    <property type="protein sequence ID" value="KAJ7984831.1"/>
    <property type="molecule type" value="Genomic_DNA"/>
</dbReference>
<protein>
    <submittedName>
        <fullName evidence="1">Uncharacterized protein</fullName>
    </submittedName>
</protein>
<gene>
    <name evidence="1" type="ORF">DPEC_G00358850</name>
</gene>
<dbReference type="Proteomes" id="UP001157502">
    <property type="component" value="Chromosome 37"/>
</dbReference>
<accession>A0ACC2F0D5</accession>
<comment type="caution">
    <text evidence="1">The sequence shown here is derived from an EMBL/GenBank/DDBJ whole genome shotgun (WGS) entry which is preliminary data.</text>
</comment>
<reference evidence="1" key="1">
    <citation type="submission" date="2021-05" db="EMBL/GenBank/DDBJ databases">
        <authorList>
            <person name="Pan Q."/>
            <person name="Jouanno E."/>
            <person name="Zahm M."/>
            <person name="Klopp C."/>
            <person name="Cabau C."/>
            <person name="Louis A."/>
            <person name="Berthelot C."/>
            <person name="Parey E."/>
            <person name="Roest Crollius H."/>
            <person name="Montfort J."/>
            <person name="Robinson-Rechavi M."/>
            <person name="Bouchez O."/>
            <person name="Lampietro C."/>
            <person name="Lopez Roques C."/>
            <person name="Donnadieu C."/>
            <person name="Postlethwait J."/>
            <person name="Bobe J."/>
            <person name="Dillon D."/>
            <person name="Chandos A."/>
            <person name="von Hippel F."/>
            <person name="Guiguen Y."/>
        </authorList>
    </citation>
    <scope>NUCLEOTIDE SEQUENCE</scope>
    <source>
        <strain evidence="1">YG-Jan2019</strain>
    </source>
</reference>
<evidence type="ECO:0000313" key="1">
    <source>
        <dbReference type="EMBL" id="KAJ7984831.1"/>
    </source>
</evidence>
<proteinExistence type="predicted"/>
<organism evidence="1 2">
    <name type="scientific">Dallia pectoralis</name>
    <name type="common">Alaska blackfish</name>
    <dbReference type="NCBI Taxonomy" id="75939"/>
    <lineage>
        <taxon>Eukaryota</taxon>
        <taxon>Metazoa</taxon>
        <taxon>Chordata</taxon>
        <taxon>Craniata</taxon>
        <taxon>Vertebrata</taxon>
        <taxon>Euteleostomi</taxon>
        <taxon>Actinopterygii</taxon>
        <taxon>Neopterygii</taxon>
        <taxon>Teleostei</taxon>
        <taxon>Protacanthopterygii</taxon>
        <taxon>Esociformes</taxon>
        <taxon>Umbridae</taxon>
        <taxon>Dallia</taxon>
    </lineage>
</organism>
<name>A0ACC2F0D5_DALPE</name>